<organism evidence="1 2">
    <name type="scientific">Pleurodeles waltl</name>
    <name type="common">Iberian ribbed newt</name>
    <dbReference type="NCBI Taxonomy" id="8319"/>
    <lineage>
        <taxon>Eukaryota</taxon>
        <taxon>Metazoa</taxon>
        <taxon>Chordata</taxon>
        <taxon>Craniata</taxon>
        <taxon>Vertebrata</taxon>
        <taxon>Euteleostomi</taxon>
        <taxon>Amphibia</taxon>
        <taxon>Batrachia</taxon>
        <taxon>Caudata</taxon>
        <taxon>Salamandroidea</taxon>
        <taxon>Salamandridae</taxon>
        <taxon>Pleurodelinae</taxon>
        <taxon>Pleurodeles</taxon>
    </lineage>
</organism>
<reference evidence="1" key="1">
    <citation type="journal article" date="2022" name="bioRxiv">
        <title>Sequencing and chromosome-scale assembly of the giantPleurodeles waltlgenome.</title>
        <authorList>
            <person name="Brown T."/>
            <person name="Elewa A."/>
            <person name="Iarovenko S."/>
            <person name="Subramanian E."/>
            <person name="Araus A.J."/>
            <person name="Petzold A."/>
            <person name="Susuki M."/>
            <person name="Suzuki K.-i.T."/>
            <person name="Hayashi T."/>
            <person name="Toyoda A."/>
            <person name="Oliveira C."/>
            <person name="Osipova E."/>
            <person name="Leigh N.D."/>
            <person name="Simon A."/>
            <person name="Yun M.H."/>
        </authorList>
    </citation>
    <scope>NUCLEOTIDE SEQUENCE</scope>
    <source>
        <strain evidence="1">20211129_DDA</strain>
        <tissue evidence="1">Liver</tissue>
    </source>
</reference>
<evidence type="ECO:0000313" key="1">
    <source>
        <dbReference type="EMBL" id="KAJ1143580.1"/>
    </source>
</evidence>
<sequence length="120" mass="12976">MNGTHGVKGRNALARRSFDCVRAAGWDSGRGGGGCCGAVQAPQLMSQRRRRCGLPCLHPQEPVSHELAPGEENGGKWTSSHRLIIPEYRGEASALLRPGFGTQYTGYLREDIQEVGRATV</sequence>
<dbReference type="Proteomes" id="UP001066276">
    <property type="component" value="Chromosome 6"/>
</dbReference>
<accession>A0AAV7QUB6</accession>
<name>A0AAV7QUB6_PLEWA</name>
<evidence type="ECO:0000313" key="2">
    <source>
        <dbReference type="Proteomes" id="UP001066276"/>
    </source>
</evidence>
<proteinExistence type="predicted"/>
<protein>
    <submittedName>
        <fullName evidence="1">Uncharacterized protein</fullName>
    </submittedName>
</protein>
<keyword evidence="2" id="KW-1185">Reference proteome</keyword>
<gene>
    <name evidence="1" type="ORF">NDU88_009887</name>
</gene>
<comment type="caution">
    <text evidence="1">The sequence shown here is derived from an EMBL/GenBank/DDBJ whole genome shotgun (WGS) entry which is preliminary data.</text>
</comment>
<dbReference type="EMBL" id="JANPWB010000010">
    <property type="protein sequence ID" value="KAJ1143580.1"/>
    <property type="molecule type" value="Genomic_DNA"/>
</dbReference>
<dbReference type="AlphaFoldDB" id="A0AAV7QUB6"/>